<protein>
    <submittedName>
        <fullName evidence="8">Dynamin family protein</fullName>
    </submittedName>
</protein>
<dbReference type="SUPFAM" id="SSF52540">
    <property type="entry name" value="P-loop containing nucleoside triphosphate hydrolases"/>
    <property type="match status" value="2"/>
</dbReference>
<dbReference type="CDD" id="cd09912">
    <property type="entry name" value="DLP_2"/>
    <property type="match status" value="2"/>
</dbReference>
<keyword evidence="4" id="KW-0342">GTP-binding</keyword>
<reference evidence="8 9" key="1">
    <citation type="submission" date="2024-11" db="EMBL/GenBank/DDBJ databases">
        <authorList>
            <person name="Lucas J.A."/>
        </authorList>
    </citation>
    <scope>NUCLEOTIDE SEQUENCE [LARGE SCALE GENOMIC DNA]</scope>
    <source>
        <strain evidence="8 9">Z 5.4</strain>
    </source>
</reference>
<evidence type="ECO:0000256" key="2">
    <source>
        <dbReference type="ARBA" id="ARBA00022741"/>
    </source>
</evidence>
<feature type="coiled-coil region" evidence="6">
    <location>
        <begin position="942"/>
        <end position="990"/>
    </location>
</feature>
<keyword evidence="3" id="KW-0378">Hydrolase</keyword>
<dbReference type="InterPro" id="IPR027417">
    <property type="entry name" value="P-loop_NTPase"/>
</dbReference>
<evidence type="ECO:0000256" key="4">
    <source>
        <dbReference type="ARBA" id="ARBA00023134"/>
    </source>
</evidence>
<organism evidence="8 9">
    <name type="scientific">Bacillus salipaludis</name>
    <dbReference type="NCBI Taxonomy" id="2547811"/>
    <lineage>
        <taxon>Bacteria</taxon>
        <taxon>Bacillati</taxon>
        <taxon>Bacillota</taxon>
        <taxon>Bacilli</taxon>
        <taxon>Bacillales</taxon>
        <taxon>Bacillaceae</taxon>
        <taxon>Bacillus</taxon>
    </lineage>
</organism>
<dbReference type="PANTHER" id="PTHR10465:SF0">
    <property type="entry name" value="SARCALUMENIN"/>
    <property type="match status" value="1"/>
</dbReference>
<name>A0ABW8RIQ8_9BACI</name>
<keyword evidence="9" id="KW-1185">Reference proteome</keyword>
<dbReference type="EMBL" id="JBJHQH010000014">
    <property type="protein sequence ID" value="MFK9093392.1"/>
    <property type="molecule type" value="Genomic_DNA"/>
</dbReference>
<gene>
    <name evidence="8" type="ORF">ACJEBI_18145</name>
</gene>
<dbReference type="PANTHER" id="PTHR10465">
    <property type="entry name" value="TRANSMEMBRANE GTPASE FZO1"/>
    <property type="match status" value="1"/>
</dbReference>
<sequence length="1229" mass="141334">MVQIATQKETIQTLKRKIVSIYEYLIDHHDPKQAEKVKQLAKKLENREFLIAFCGHFSAGKSTMINQVVGEKLLPSSPIPTSANLVKVKSGDDYAKVFFKNEKPRLYLAPYDYELVKSYCKDGDKIEELEISHSDSSLPVNTVIMDTPGIDSADDAHRIATESAIHLADLIFYVMDYNHVQAELNFLFTKELTEAGKEVYLVINQIDKHKDEELSFLDFQKSVVDSFASWGVKPARIFYTSLKQKNYPFNEFQQLQEFIAEKLAAKDHLLVPSIFHSLRKIAQDHLSEANKLEEKEHAPILEIINELTEEEKQELSKSYQELTSNLNIIRGGTGKKEKAFDQNLAQIMKNAYLMPFQTRALAESYLESCQPEFKKGFLFSKQKTIEEKNKRLDNFYHDLLEKIKSQLEWHLREFLLQTLKETELSQPELQALAQSYSISVPNDLLINTVKSGARVTGDYVLHYTEDVATEIKRIARNQLADFKVGFLEALKNQSAKETKQYEKEFNKIERYVNAFEVLKNHEKAIFLREKTIDDLLIESEELKEDVYRLFVQEEEEYVVVNSIGEISTFKQEKDKVDKTNEGPYVLENRVNDSGNGGDRLRNTTERLYHASELIIPLPGFQKLAKELIDKAERLENKGFTVALFGAFSAGKSSFANALMGEKVLPVSPNPTTAAINKIKPVSAEHPHGTVMVKFKERDTMLEEVNRSLKVFDLHAGDFVAAAKMNDQILFEKGQEGVLEKTHFAFLQAFKKGYTSFAELLGTVKETDLNEFHEFVAKEEKSCYVEWIELYYDCELTRKGITLVDTPGADSINARHTGVAFDYIKNSDAILFVTYYNHAFSKADREFLIQLGRVKESFQMDKMFFIINAIDLAENKEEQETVAEYVAEQLMKYGIRNPHLYPLSSLLALSEKTNSNPHVTSGMNRFEEKFYHFISNDLTEMAISSAENELTRVNELVSKLIQSSKESNTVKAQKRSELEMQKAMIKELVEKQTVEPLQKRLHMEAEELIFYIKQRVFLRFGDFFKEAFNPSTLRDDGRNLKKAIQTALDDFLESLGYDFAQEMRATTVRIDRFIERILTDYQSVLTRNLIEINQDLSFSAFEKDDGEKIDFPTGFKDADRQLFVKALSYFKNPKSFFEKNEKKLMSDELYNVLQLLADDYLQHEARRLNRHYDSELKNDFNRLVGQMNEQADDFYLSLLSALEGGVSIELLTEIKQRLTEESANGGGTIA</sequence>
<dbReference type="Pfam" id="PF00350">
    <property type="entry name" value="Dynamin_N"/>
    <property type="match status" value="2"/>
</dbReference>
<evidence type="ECO:0000313" key="8">
    <source>
        <dbReference type="EMBL" id="MFK9093392.1"/>
    </source>
</evidence>
<evidence type="ECO:0000256" key="6">
    <source>
        <dbReference type="SAM" id="Coils"/>
    </source>
</evidence>
<evidence type="ECO:0000259" key="7">
    <source>
        <dbReference type="Pfam" id="PF00350"/>
    </source>
</evidence>
<dbReference type="InterPro" id="IPR045063">
    <property type="entry name" value="Dynamin_N"/>
</dbReference>
<accession>A0ABW8RIQ8</accession>
<feature type="domain" description="Dynamin N-terminal" evidence="7">
    <location>
        <begin position="51"/>
        <end position="205"/>
    </location>
</feature>
<dbReference type="InterPro" id="IPR027094">
    <property type="entry name" value="Mitofusin_fam"/>
</dbReference>
<keyword evidence="2" id="KW-0547">Nucleotide-binding</keyword>
<comment type="subcellular location">
    <subcellularLocation>
        <location evidence="1">Membrane</location>
    </subcellularLocation>
</comment>
<dbReference type="RefSeq" id="WP_406581915.1">
    <property type="nucleotide sequence ID" value="NZ_JBJHQH010000014.1"/>
</dbReference>
<evidence type="ECO:0000313" key="9">
    <source>
        <dbReference type="Proteomes" id="UP001623041"/>
    </source>
</evidence>
<comment type="caution">
    <text evidence="8">The sequence shown here is derived from an EMBL/GenBank/DDBJ whole genome shotgun (WGS) entry which is preliminary data.</text>
</comment>
<keyword evidence="6" id="KW-0175">Coiled coil</keyword>
<proteinExistence type="predicted"/>
<dbReference type="Proteomes" id="UP001623041">
    <property type="component" value="Unassembled WGS sequence"/>
</dbReference>
<evidence type="ECO:0000256" key="1">
    <source>
        <dbReference type="ARBA" id="ARBA00004370"/>
    </source>
</evidence>
<feature type="domain" description="Dynamin N-terminal" evidence="7">
    <location>
        <begin position="641"/>
        <end position="868"/>
    </location>
</feature>
<dbReference type="Gene3D" id="3.40.50.300">
    <property type="entry name" value="P-loop containing nucleotide triphosphate hydrolases"/>
    <property type="match status" value="2"/>
</dbReference>
<evidence type="ECO:0000256" key="3">
    <source>
        <dbReference type="ARBA" id="ARBA00022801"/>
    </source>
</evidence>
<keyword evidence="5" id="KW-0472">Membrane</keyword>
<evidence type="ECO:0000256" key="5">
    <source>
        <dbReference type="ARBA" id="ARBA00023136"/>
    </source>
</evidence>